<name>A0A1Z1WS73_9ACTN</name>
<accession>A0A1Z1WS73</accession>
<dbReference type="UniPathway" id="UPA00391"/>
<dbReference type="KEGG" id="salf:SMD44_08780"/>
<dbReference type="EMBL" id="CP021748">
    <property type="protein sequence ID" value="ARX89293.1"/>
    <property type="molecule type" value="Genomic_DNA"/>
</dbReference>
<dbReference type="STRING" id="67267.GCA_000716675_05520"/>
<dbReference type="InterPro" id="IPR007115">
    <property type="entry name" value="6-PTP_synth/QueD"/>
</dbReference>
<sequence length="71" mass="7895">MARRDAGHRHLNDAIGGDRNPSAENIALWIYQTWTGDYPELTAVRVSETPKTWATYRPATAVAARMGHADD</sequence>
<evidence type="ECO:0000256" key="6">
    <source>
        <dbReference type="ARBA" id="ARBA00048807"/>
    </source>
</evidence>
<dbReference type="InterPro" id="IPR038418">
    <property type="entry name" value="6-PTP_synth/QueD_sf"/>
</dbReference>
<dbReference type="Gene3D" id="3.30.479.10">
    <property type="entry name" value="6-pyruvoyl tetrahydropterin synthase/QueD"/>
    <property type="match status" value="1"/>
</dbReference>
<dbReference type="EC" id="4.1.2.50" evidence="3"/>
<evidence type="ECO:0000313" key="7">
    <source>
        <dbReference type="EMBL" id="ARX89293.1"/>
    </source>
</evidence>
<evidence type="ECO:0000256" key="4">
    <source>
        <dbReference type="ARBA" id="ARBA00018141"/>
    </source>
</evidence>
<dbReference type="AlphaFoldDB" id="A0A1Z1WS73"/>
<proteinExistence type="inferred from homology"/>
<evidence type="ECO:0000256" key="5">
    <source>
        <dbReference type="ARBA" id="ARBA00031449"/>
    </source>
</evidence>
<evidence type="ECO:0000256" key="1">
    <source>
        <dbReference type="ARBA" id="ARBA00005061"/>
    </source>
</evidence>
<evidence type="ECO:0000256" key="3">
    <source>
        <dbReference type="ARBA" id="ARBA00012982"/>
    </source>
</evidence>
<keyword evidence="8" id="KW-1185">Reference proteome</keyword>
<comment type="similarity">
    <text evidence="2">Belongs to the PTPS family. QueD subfamily.</text>
</comment>
<evidence type="ECO:0000256" key="2">
    <source>
        <dbReference type="ARBA" id="ARBA00008900"/>
    </source>
</evidence>
<evidence type="ECO:0000313" key="8">
    <source>
        <dbReference type="Proteomes" id="UP000195880"/>
    </source>
</evidence>
<dbReference type="Pfam" id="PF01242">
    <property type="entry name" value="PTPS"/>
    <property type="match status" value="1"/>
</dbReference>
<dbReference type="GO" id="GO:0070497">
    <property type="term" value="F:6-carboxytetrahydropterin synthase activity"/>
    <property type="evidence" value="ECO:0007669"/>
    <property type="project" value="UniProtKB-EC"/>
</dbReference>
<gene>
    <name evidence="7" type="ORF">SMD44_08780</name>
</gene>
<dbReference type="eggNOG" id="COG0720">
    <property type="taxonomic scope" value="Bacteria"/>
</dbReference>
<dbReference type="SUPFAM" id="SSF55620">
    <property type="entry name" value="Tetrahydrobiopterin biosynthesis enzymes-like"/>
    <property type="match status" value="1"/>
</dbReference>
<dbReference type="Proteomes" id="UP000195880">
    <property type="component" value="Chromosome"/>
</dbReference>
<organism evidence="7 8">
    <name type="scientific">Streptomyces alboflavus</name>
    <dbReference type="NCBI Taxonomy" id="67267"/>
    <lineage>
        <taxon>Bacteria</taxon>
        <taxon>Bacillati</taxon>
        <taxon>Actinomycetota</taxon>
        <taxon>Actinomycetes</taxon>
        <taxon>Kitasatosporales</taxon>
        <taxon>Streptomycetaceae</taxon>
        <taxon>Streptomyces</taxon>
    </lineage>
</organism>
<comment type="pathway">
    <text evidence="1">Purine metabolism; 7-cyano-7-deazaguanine biosynthesis.</text>
</comment>
<protein>
    <recommendedName>
        <fullName evidence="4">6-carboxy-5,6,7,8-tetrahydropterin synthase</fullName>
        <ecNumber evidence="3">4.1.2.50</ecNumber>
    </recommendedName>
    <alternativeName>
        <fullName evidence="5">Queuosine biosynthesis protein QueD</fullName>
    </alternativeName>
</protein>
<reference evidence="7 8" key="1">
    <citation type="submission" date="2017-05" db="EMBL/GenBank/DDBJ databases">
        <title>Streptomyces alboflavus Genome sequencing and assembly.</title>
        <authorList>
            <person name="Wang Y."/>
            <person name="Du B."/>
            <person name="Ding Y."/>
            <person name="Liu H."/>
            <person name="Hou Q."/>
            <person name="Liu K."/>
            <person name="Wang C."/>
            <person name="Yao L."/>
        </authorList>
    </citation>
    <scope>NUCLEOTIDE SEQUENCE [LARGE SCALE GENOMIC DNA]</scope>
    <source>
        <strain evidence="7 8">MDJK44</strain>
    </source>
</reference>
<comment type="catalytic activity">
    <reaction evidence="6">
        <text>7,8-dihydroneopterin 3'-triphosphate + H2O = 6-carboxy-5,6,7,8-tetrahydropterin + triphosphate + acetaldehyde + 2 H(+)</text>
        <dbReference type="Rhea" id="RHEA:27966"/>
        <dbReference type="ChEBI" id="CHEBI:15343"/>
        <dbReference type="ChEBI" id="CHEBI:15377"/>
        <dbReference type="ChEBI" id="CHEBI:15378"/>
        <dbReference type="ChEBI" id="CHEBI:18036"/>
        <dbReference type="ChEBI" id="CHEBI:58462"/>
        <dbReference type="ChEBI" id="CHEBI:61032"/>
        <dbReference type="EC" id="4.1.2.50"/>
    </reaction>
</comment>